<protein>
    <submittedName>
        <fullName evidence="1">Retropepsins domain-containing protein</fullName>
    </submittedName>
</protein>
<sequence>MKEQKPRESPRMRNIWDEEEGPLFNKCQLWGHIARNCRICLDHNAPTLFLVGVIMEAYPRTLEKQRLVGNPNEAIIIEGYEANQLLDTGSSVSTISSSLFKSHLGHPNLEPVASILSMECANCDALPFSGYIKATLRISGLGDKVCACPLLVVPDTEYNEATPVHLGTNFITSLQSKRKDLEKSSW</sequence>
<organism evidence="1 2">
    <name type="scientific">Elysia marginata</name>
    <dbReference type="NCBI Taxonomy" id="1093978"/>
    <lineage>
        <taxon>Eukaryota</taxon>
        <taxon>Metazoa</taxon>
        <taxon>Spiralia</taxon>
        <taxon>Lophotrochozoa</taxon>
        <taxon>Mollusca</taxon>
        <taxon>Gastropoda</taxon>
        <taxon>Heterobranchia</taxon>
        <taxon>Euthyneura</taxon>
        <taxon>Panpulmonata</taxon>
        <taxon>Sacoglossa</taxon>
        <taxon>Placobranchoidea</taxon>
        <taxon>Plakobranchidae</taxon>
        <taxon>Elysia</taxon>
    </lineage>
</organism>
<dbReference type="AlphaFoldDB" id="A0AAV4HYQ1"/>
<reference evidence="1 2" key="1">
    <citation type="journal article" date="2021" name="Elife">
        <title>Chloroplast acquisition without the gene transfer in kleptoplastic sea slugs, Plakobranchus ocellatus.</title>
        <authorList>
            <person name="Maeda T."/>
            <person name="Takahashi S."/>
            <person name="Yoshida T."/>
            <person name="Shimamura S."/>
            <person name="Takaki Y."/>
            <person name="Nagai Y."/>
            <person name="Toyoda A."/>
            <person name="Suzuki Y."/>
            <person name="Arimoto A."/>
            <person name="Ishii H."/>
            <person name="Satoh N."/>
            <person name="Nishiyama T."/>
            <person name="Hasebe M."/>
            <person name="Maruyama T."/>
            <person name="Minagawa J."/>
            <person name="Obokata J."/>
            <person name="Shigenobu S."/>
        </authorList>
    </citation>
    <scope>NUCLEOTIDE SEQUENCE [LARGE SCALE GENOMIC DNA]</scope>
</reference>
<accession>A0AAV4HYQ1</accession>
<evidence type="ECO:0000313" key="1">
    <source>
        <dbReference type="EMBL" id="GFS03344.1"/>
    </source>
</evidence>
<evidence type="ECO:0000313" key="2">
    <source>
        <dbReference type="Proteomes" id="UP000762676"/>
    </source>
</evidence>
<dbReference type="Gene3D" id="2.40.70.10">
    <property type="entry name" value="Acid Proteases"/>
    <property type="match status" value="1"/>
</dbReference>
<dbReference type="EMBL" id="BMAT01012991">
    <property type="protein sequence ID" value="GFS03344.1"/>
    <property type="molecule type" value="Genomic_DNA"/>
</dbReference>
<name>A0AAV4HYQ1_9GAST</name>
<proteinExistence type="predicted"/>
<keyword evidence="2" id="KW-1185">Reference proteome</keyword>
<dbReference type="InterPro" id="IPR021109">
    <property type="entry name" value="Peptidase_aspartic_dom_sf"/>
</dbReference>
<comment type="caution">
    <text evidence="1">The sequence shown here is derived from an EMBL/GenBank/DDBJ whole genome shotgun (WGS) entry which is preliminary data.</text>
</comment>
<gene>
    <name evidence="1" type="ORF">ElyMa_006468200</name>
</gene>
<dbReference type="Proteomes" id="UP000762676">
    <property type="component" value="Unassembled WGS sequence"/>
</dbReference>